<dbReference type="GO" id="GO:0003735">
    <property type="term" value="F:structural constituent of ribosome"/>
    <property type="evidence" value="ECO:0007669"/>
    <property type="project" value="InterPro"/>
</dbReference>
<dbReference type="Gene3D" id="4.10.910.10">
    <property type="entry name" value="30s ribosomal protein s13, domain 2"/>
    <property type="match status" value="1"/>
</dbReference>
<gene>
    <name evidence="6" type="ORF">Mmmito_0014</name>
</gene>
<protein>
    <submittedName>
        <fullName evidence="6">Ribosomal protein S13</fullName>
    </submittedName>
</protein>
<sequence length="134" mass="15379">MLTRNINTHLFGVNIAGQGNQGEKSIYIALSILYGLGHQKSIDICSSLGIHYLLPLRDLSDIQMTRISNFIEDQYTIESQLRKIQQNNIKRFISIRSYRGMRHLYGLPVHGQRTHTNAKTQKKLSNAMKTRLSH</sequence>
<keyword evidence="6" id="KW-0496">Mitochondrion</keyword>
<evidence type="ECO:0000256" key="1">
    <source>
        <dbReference type="ARBA" id="ARBA00008080"/>
    </source>
</evidence>
<dbReference type="HAMAP" id="MF_01315">
    <property type="entry name" value="Ribosomal_uS13"/>
    <property type="match status" value="1"/>
</dbReference>
<dbReference type="GO" id="GO:0005739">
    <property type="term" value="C:mitochondrion"/>
    <property type="evidence" value="ECO:0007669"/>
    <property type="project" value="TreeGrafter"/>
</dbReference>
<dbReference type="InterPro" id="IPR010979">
    <property type="entry name" value="Ribosomal_uS13-like_H2TH"/>
</dbReference>
<reference evidence="6" key="1">
    <citation type="submission" date="2015-11" db="EMBL/GenBank/DDBJ databases">
        <authorList>
            <person name="Zhang Y."/>
            <person name="Guo Z."/>
        </authorList>
    </citation>
    <scope>NUCLEOTIDE SEQUENCE</scope>
</reference>
<dbReference type="GO" id="GO:0003723">
    <property type="term" value="F:RNA binding"/>
    <property type="evidence" value="ECO:0007669"/>
    <property type="project" value="InterPro"/>
</dbReference>
<dbReference type="PROSITE" id="PS50159">
    <property type="entry name" value="RIBOSOMAL_S13_2"/>
    <property type="match status" value="1"/>
</dbReference>
<dbReference type="Gene3D" id="1.10.8.50">
    <property type="match status" value="1"/>
</dbReference>
<dbReference type="AlphaFoldDB" id="A0A140F2H0"/>
<keyword evidence="2 4" id="KW-0689">Ribosomal protein</keyword>
<dbReference type="PANTHER" id="PTHR10871">
    <property type="entry name" value="30S RIBOSOMAL PROTEIN S13/40S RIBOSOMAL PROTEIN S18"/>
    <property type="match status" value="1"/>
</dbReference>
<feature type="compositionally biased region" description="Polar residues" evidence="5">
    <location>
        <begin position="114"/>
        <end position="128"/>
    </location>
</feature>
<dbReference type="PANTHER" id="PTHR10871:SF1">
    <property type="entry name" value="SMALL RIBOSOMAL SUBUNIT PROTEIN US13M"/>
    <property type="match status" value="1"/>
</dbReference>
<dbReference type="InterPro" id="IPR018269">
    <property type="entry name" value="Ribosomal_uS13_CS"/>
</dbReference>
<dbReference type="GO" id="GO:0006412">
    <property type="term" value="P:translation"/>
    <property type="evidence" value="ECO:0007669"/>
    <property type="project" value="InterPro"/>
</dbReference>
<feature type="region of interest" description="Disordered" evidence="5">
    <location>
        <begin position="112"/>
        <end position="134"/>
    </location>
</feature>
<evidence type="ECO:0000256" key="5">
    <source>
        <dbReference type="SAM" id="MobiDB-lite"/>
    </source>
</evidence>
<dbReference type="InterPro" id="IPR027437">
    <property type="entry name" value="Rbsml_uS13_C"/>
</dbReference>
<reference evidence="6" key="2">
    <citation type="journal article" date="2016" name="Open Biol.">
        <title>Moramonas marocensis gen. nov., sp. nov.: a jakobid flagellate isolated from desert soil with a bacteria-like, but bloated mitochondrial genome.</title>
        <authorList>
            <person name="Strassert J.F."/>
            <person name="Tikhonenkov D.V."/>
            <person name="Pombert J.F."/>
            <person name="Kolisko M."/>
            <person name="Tai V."/>
            <person name="Mylnikov A.P."/>
            <person name="Keeling P.J."/>
        </authorList>
    </citation>
    <scope>NUCLEOTIDE SEQUENCE</scope>
</reference>
<evidence type="ECO:0000256" key="4">
    <source>
        <dbReference type="RuleBase" id="RU003830"/>
    </source>
</evidence>
<evidence type="ECO:0000256" key="3">
    <source>
        <dbReference type="ARBA" id="ARBA00023274"/>
    </source>
</evidence>
<accession>A0A140F2H0</accession>
<dbReference type="Pfam" id="PF00416">
    <property type="entry name" value="Ribosomal_S13"/>
    <property type="match status" value="1"/>
</dbReference>
<evidence type="ECO:0000256" key="2">
    <source>
        <dbReference type="ARBA" id="ARBA00022980"/>
    </source>
</evidence>
<name>A0A140F2H0_9EUKA</name>
<organism evidence="6">
    <name type="scientific">Moramonas marocensis</name>
    <dbReference type="NCBI Taxonomy" id="1805496"/>
    <lineage>
        <taxon>Eukaryota</taxon>
        <taxon>Discoba</taxon>
        <taxon>Jakobida</taxon>
        <taxon>Histionina</taxon>
        <taxon>Moramonas</taxon>
    </lineage>
</organism>
<dbReference type="GO" id="GO:0015935">
    <property type="term" value="C:small ribosomal subunit"/>
    <property type="evidence" value="ECO:0007669"/>
    <property type="project" value="TreeGrafter"/>
</dbReference>
<dbReference type="PROSITE" id="PS00646">
    <property type="entry name" value="RIBOSOMAL_S13_1"/>
    <property type="match status" value="1"/>
</dbReference>
<dbReference type="PIRSF" id="PIRSF002134">
    <property type="entry name" value="Ribosomal_S13"/>
    <property type="match status" value="1"/>
</dbReference>
<geneLocation type="mitochondrion" evidence="6"/>
<dbReference type="SUPFAM" id="SSF46946">
    <property type="entry name" value="S13-like H2TH domain"/>
    <property type="match status" value="1"/>
</dbReference>
<dbReference type="EMBL" id="KU057169">
    <property type="protein sequence ID" value="AML60604.1"/>
    <property type="molecule type" value="Genomic_DNA"/>
</dbReference>
<keyword evidence="3 4" id="KW-0687">Ribonucleoprotein</keyword>
<proteinExistence type="inferred from homology"/>
<dbReference type="InterPro" id="IPR001892">
    <property type="entry name" value="Ribosomal_uS13"/>
</dbReference>
<evidence type="ECO:0000313" key="6">
    <source>
        <dbReference type="EMBL" id="AML60604.1"/>
    </source>
</evidence>
<comment type="similarity">
    <text evidence="1 4">Belongs to the universal ribosomal protein uS13 family.</text>
</comment>